<evidence type="ECO:0000313" key="3">
    <source>
        <dbReference type="Proteomes" id="UP000295706"/>
    </source>
</evidence>
<keyword evidence="3" id="KW-1185">Reference proteome</keyword>
<accession>A0A4R4JXI6</accession>
<organism evidence="2 3">
    <name type="scientific">Arundinibacter roseus</name>
    <dbReference type="NCBI Taxonomy" id="2070510"/>
    <lineage>
        <taxon>Bacteria</taxon>
        <taxon>Pseudomonadati</taxon>
        <taxon>Bacteroidota</taxon>
        <taxon>Cytophagia</taxon>
        <taxon>Cytophagales</taxon>
        <taxon>Spirosomataceae</taxon>
        <taxon>Arundinibacter</taxon>
    </lineage>
</organism>
<dbReference type="Proteomes" id="UP000295706">
    <property type="component" value="Unassembled WGS sequence"/>
</dbReference>
<dbReference type="PANTHER" id="PTHR30547">
    <property type="entry name" value="UNCHARACTERIZED PROTEIN YHCG-RELATED"/>
    <property type="match status" value="1"/>
</dbReference>
<dbReference type="PANTHER" id="PTHR30547:SF5">
    <property type="entry name" value="NUCLEASE YHCG-RELATED"/>
    <property type="match status" value="1"/>
</dbReference>
<gene>
    <name evidence="2" type="ORF">EZE20_22250</name>
</gene>
<evidence type="ECO:0000259" key="1">
    <source>
        <dbReference type="Pfam" id="PF17761"/>
    </source>
</evidence>
<dbReference type="AlphaFoldDB" id="A0A4R4JXI6"/>
<dbReference type="EMBL" id="SMJU01000020">
    <property type="protein sequence ID" value="TDB59570.1"/>
    <property type="molecule type" value="Genomic_DNA"/>
</dbReference>
<dbReference type="OrthoDB" id="9801263at2"/>
<dbReference type="InterPro" id="IPR053148">
    <property type="entry name" value="PD-DEXK-like_domain"/>
</dbReference>
<dbReference type="InterPro" id="IPR041527">
    <property type="entry name" value="YhcG_N"/>
</dbReference>
<reference evidence="2 3" key="1">
    <citation type="submission" date="2019-02" db="EMBL/GenBank/DDBJ databases">
        <title>Arundinibacter roseus gen. nov., sp. nov., a new member of the family Cytophagaceae.</title>
        <authorList>
            <person name="Szuroczki S."/>
            <person name="Khayer B."/>
            <person name="Sproer C."/>
            <person name="Toumi M."/>
            <person name="Szabo A."/>
            <person name="Felfoldi T."/>
            <person name="Schumann P."/>
            <person name="Toth E."/>
        </authorList>
    </citation>
    <scope>NUCLEOTIDE SEQUENCE [LARGE SCALE GENOMIC DNA]</scope>
    <source>
        <strain evidence="2 3">DMA-k-7a</strain>
    </source>
</reference>
<sequence>MAGQLTEAYGKGCGEKQLRKCMQFAAFFSDESIVYAVCIQLSWTHLRLISYKDISSKRVFYMEICIHEVWRVRTFGERIQLDFNFVGFRPGRAIPSEEVSIVLP</sequence>
<proteinExistence type="predicted"/>
<comment type="caution">
    <text evidence="2">The sequence shown here is derived from an EMBL/GenBank/DDBJ whole genome shotgun (WGS) entry which is preliminary data.</text>
</comment>
<feature type="domain" description="YhcG N-terminal" evidence="1">
    <location>
        <begin position="1"/>
        <end position="81"/>
    </location>
</feature>
<name>A0A4R4JXI6_9BACT</name>
<protein>
    <submittedName>
        <fullName evidence="2">DUF1016 family protein</fullName>
    </submittedName>
</protein>
<evidence type="ECO:0000313" key="2">
    <source>
        <dbReference type="EMBL" id="TDB59570.1"/>
    </source>
</evidence>
<dbReference type="Pfam" id="PF17761">
    <property type="entry name" value="DUF1016_N"/>
    <property type="match status" value="1"/>
</dbReference>